<dbReference type="AlphaFoldDB" id="A0A9W8Q2Z1"/>
<organism evidence="2 3">
    <name type="scientific">Akanthomyces muscarius</name>
    <name type="common">Entomopathogenic fungus</name>
    <name type="synonym">Lecanicillium muscarium</name>
    <dbReference type="NCBI Taxonomy" id="2231603"/>
    <lineage>
        <taxon>Eukaryota</taxon>
        <taxon>Fungi</taxon>
        <taxon>Dikarya</taxon>
        <taxon>Ascomycota</taxon>
        <taxon>Pezizomycotina</taxon>
        <taxon>Sordariomycetes</taxon>
        <taxon>Hypocreomycetidae</taxon>
        <taxon>Hypocreales</taxon>
        <taxon>Cordycipitaceae</taxon>
        <taxon>Akanthomyces</taxon>
    </lineage>
</organism>
<comment type="caution">
    <text evidence="2">The sequence shown here is derived from an EMBL/GenBank/DDBJ whole genome shotgun (WGS) entry which is preliminary data.</text>
</comment>
<dbReference type="EMBL" id="JAJHUN010000011">
    <property type="protein sequence ID" value="KAJ4145129.1"/>
    <property type="molecule type" value="Genomic_DNA"/>
</dbReference>
<dbReference type="RefSeq" id="XP_056048799.1">
    <property type="nucleotide sequence ID" value="XM_056195141.1"/>
</dbReference>
<dbReference type="InterPro" id="IPR046670">
    <property type="entry name" value="DUF6540"/>
</dbReference>
<dbReference type="Pfam" id="PF20174">
    <property type="entry name" value="DUF6540"/>
    <property type="match status" value="1"/>
</dbReference>
<evidence type="ECO:0000313" key="3">
    <source>
        <dbReference type="Proteomes" id="UP001144673"/>
    </source>
</evidence>
<name>A0A9W8Q2Z1_AKAMU</name>
<evidence type="ECO:0000256" key="1">
    <source>
        <dbReference type="SAM" id="MobiDB-lite"/>
    </source>
</evidence>
<dbReference type="KEGG" id="amus:LMH87_003988"/>
<evidence type="ECO:0000313" key="2">
    <source>
        <dbReference type="EMBL" id="KAJ4145129.1"/>
    </source>
</evidence>
<feature type="compositionally biased region" description="Basic and acidic residues" evidence="1">
    <location>
        <begin position="116"/>
        <end position="134"/>
    </location>
</feature>
<gene>
    <name evidence="2" type="ORF">LMH87_003988</name>
</gene>
<keyword evidence="3" id="KW-1185">Reference proteome</keyword>
<reference evidence="2" key="1">
    <citation type="journal article" date="2023" name="Access Microbiol">
        <title>De-novo genome assembly for Akanthomyces muscarius, a biocontrol agent of insect agricultural pests.</title>
        <authorList>
            <person name="Erdos Z."/>
            <person name="Studholme D.J."/>
            <person name="Raymond B."/>
            <person name="Sharma M."/>
        </authorList>
    </citation>
    <scope>NUCLEOTIDE SEQUENCE</scope>
    <source>
        <strain evidence="2">Ve6</strain>
    </source>
</reference>
<protein>
    <submittedName>
        <fullName evidence="2">Uncharacterized protein</fullName>
    </submittedName>
</protein>
<dbReference type="Proteomes" id="UP001144673">
    <property type="component" value="Chromosome 2"/>
</dbReference>
<dbReference type="GeneID" id="80891147"/>
<sequence length="159" mass="18395">MRAYKVFLIVRVGRNASHTGLFFETAIDHRGTIVHVSGNGRDGMRLHWYTESALDSTWDDNRKDHIGWVMEVKLEKVWNVVRTISPPGKPGARSRTPREWTDLVMRALQRQGVMENTRENEATVHEEMPHRIAEEELSPLPTRPPLSPWQSDNEISEEE</sequence>
<feature type="region of interest" description="Disordered" evidence="1">
    <location>
        <begin position="116"/>
        <end position="159"/>
    </location>
</feature>
<proteinExistence type="predicted"/>
<accession>A0A9W8Q2Z1</accession>